<proteinExistence type="predicted"/>
<protein>
    <submittedName>
        <fullName evidence="1">Uncharacterized protein</fullName>
    </submittedName>
</protein>
<reference evidence="1 2" key="1">
    <citation type="journal article" date="2018" name="J. Allergy Clin. Immunol.">
        <title>High-quality assembly of Dermatophagoides pteronyssinus genome and transcriptome reveals a wide range of novel allergens.</title>
        <authorList>
            <person name="Liu X.Y."/>
            <person name="Yang K.Y."/>
            <person name="Wang M.Q."/>
            <person name="Kwok J.S."/>
            <person name="Zeng X."/>
            <person name="Yang Z."/>
            <person name="Xiao X.J."/>
            <person name="Lau C.P."/>
            <person name="Li Y."/>
            <person name="Huang Z.M."/>
            <person name="Ba J.G."/>
            <person name="Yim A.K."/>
            <person name="Ouyang C.Y."/>
            <person name="Ngai S.M."/>
            <person name="Chan T.F."/>
            <person name="Leung E.L."/>
            <person name="Liu L."/>
            <person name="Liu Z.G."/>
            <person name="Tsui S.K."/>
        </authorList>
    </citation>
    <scope>NUCLEOTIDE SEQUENCE [LARGE SCALE GENOMIC DNA]</scope>
    <source>
        <strain evidence="1">Derp</strain>
    </source>
</reference>
<evidence type="ECO:0000313" key="2">
    <source>
        <dbReference type="Proteomes" id="UP000887458"/>
    </source>
</evidence>
<dbReference type="Proteomes" id="UP000887458">
    <property type="component" value="Unassembled WGS sequence"/>
</dbReference>
<reference evidence="1 2" key="2">
    <citation type="journal article" date="2022" name="Mol. Biol. Evol.">
        <title>Comparative Genomics Reveals Insights into the Divergent Evolution of Astigmatic Mites and Household Pest Adaptations.</title>
        <authorList>
            <person name="Xiong Q."/>
            <person name="Wan A.T."/>
            <person name="Liu X."/>
            <person name="Fung C.S."/>
            <person name="Xiao X."/>
            <person name="Malainual N."/>
            <person name="Hou J."/>
            <person name="Wang L."/>
            <person name="Wang M."/>
            <person name="Yang K.Y."/>
            <person name="Cui Y."/>
            <person name="Leung E.L."/>
            <person name="Nong W."/>
            <person name="Shin S.K."/>
            <person name="Au S.W."/>
            <person name="Jeong K.Y."/>
            <person name="Chew F.T."/>
            <person name="Hui J.H."/>
            <person name="Leung T.F."/>
            <person name="Tungtrongchitr A."/>
            <person name="Zhong N."/>
            <person name="Liu Z."/>
            <person name="Tsui S.K."/>
        </authorList>
    </citation>
    <scope>NUCLEOTIDE SEQUENCE [LARGE SCALE GENOMIC DNA]</scope>
    <source>
        <strain evidence="1">Derp</strain>
    </source>
</reference>
<dbReference type="EMBL" id="NJHN03000070">
    <property type="protein sequence ID" value="KAH9417905.1"/>
    <property type="molecule type" value="Genomic_DNA"/>
</dbReference>
<keyword evidence="2" id="KW-1185">Reference proteome</keyword>
<organism evidence="1 2">
    <name type="scientific">Dermatophagoides pteronyssinus</name>
    <name type="common">European house dust mite</name>
    <dbReference type="NCBI Taxonomy" id="6956"/>
    <lineage>
        <taxon>Eukaryota</taxon>
        <taxon>Metazoa</taxon>
        <taxon>Ecdysozoa</taxon>
        <taxon>Arthropoda</taxon>
        <taxon>Chelicerata</taxon>
        <taxon>Arachnida</taxon>
        <taxon>Acari</taxon>
        <taxon>Acariformes</taxon>
        <taxon>Sarcoptiformes</taxon>
        <taxon>Astigmata</taxon>
        <taxon>Psoroptidia</taxon>
        <taxon>Analgoidea</taxon>
        <taxon>Pyroglyphidae</taxon>
        <taxon>Dermatophagoidinae</taxon>
        <taxon>Dermatophagoides</taxon>
    </lineage>
</organism>
<sequence>MISLLNEFYYECAMNPVNLIKFFINSDEEITKQKDESEVMLQWKYMTSHCFEPPMGRWNAKKIHLFISVDRLHKLHFHEFIII</sequence>
<evidence type="ECO:0000313" key="1">
    <source>
        <dbReference type="EMBL" id="KAH9417905.1"/>
    </source>
</evidence>
<gene>
    <name evidence="1" type="ORF">DERP_015059</name>
</gene>
<accession>A0ABQ8J5S1</accession>
<name>A0ABQ8J5S1_DERPT</name>
<comment type="caution">
    <text evidence="1">The sequence shown here is derived from an EMBL/GenBank/DDBJ whole genome shotgun (WGS) entry which is preliminary data.</text>
</comment>